<evidence type="ECO:0000259" key="5">
    <source>
        <dbReference type="Pfam" id="PF00389"/>
    </source>
</evidence>
<comment type="similarity">
    <text evidence="4">Belongs to the D-isomer specific 2-hydroxyacid dehydrogenase family. GyaR subfamily.</text>
</comment>
<evidence type="ECO:0000256" key="2">
    <source>
        <dbReference type="ARBA" id="ARBA00023002"/>
    </source>
</evidence>
<feature type="active site" evidence="4">
    <location>
        <position position="238"/>
    </location>
</feature>
<dbReference type="InterPro" id="IPR006140">
    <property type="entry name" value="D-isomer_DH_NAD-bd"/>
</dbReference>
<evidence type="ECO:0000256" key="3">
    <source>
        <dbReference type="ARBA" id="ARBA00023027"/>
    </source>
</evidence>
<dbReference type="GO" id="GO:0047964">
    <property type="term" value="F:glyoxylate reductase (NADH) activity"/>
    <property type="evidence" value="ECO:0007669"/>
    <property type="project" value="UniProtKB-UniRule"/>
</dbReference>
<dbReference type="GO" id="GO:0016618">
    <property type="term" value="F:hydroxypyruvate reductase [NAD(P)H] activity"/>
    <property type="evidence" value="ECO:0007669"/>
    <property type="project" value="TreeGrafter"/>
</dbReference>
<feature type="binding site" evidence="4">
    <location>
        <begin position="236"/>
        <end position="238"/>
    </location>
    <ligand>
        <name>NADP(+)</name>
        <dbReference type="ChEBI" id="CHEBI:58349"/>
    </ligand>
</feature>
<dbReference type="PROSITE" id="PS00670">
    <property type="entry name" value="D_2_HYDROXYACID_DH_2"/>
    <property type="match status" value="1"/>
</dbReference>
<dbReference type="HAMAP" id="MF_00776">
    <property type="entry name" value="GyaR"/>
    <property type="match status" value="1"/>
</dbReference>
<organism evidence="7 8">
    <name type="scientific">Candidatus Korarchaeum cryptofilum</name>
    <dbReference type="NCBI Taxonomy" id="498846"/>
    <lineage>
        <taxon>Archaea</taxon>
        <taxon>Thermoproteota</taxon>
        <taxon>Candidatus Korarchaeia</taxon>
        <taxon>Candidatus Korarchaeales</taxon>
        <taxon>Candidatus Korarchaeaceae</taxon>
        <taxon>Candidatus Korarchaeum</taxon>
    </lineage>
</organism>
<sequence length="332" mass="37463">MKPRVFVTREIPERGLSKIEEHFEVDLWKDEAPPSKKVIIERVKDCDALVSLLTDPIDAEVFEAAPKLRIVAQYAVGYDNIDVKEATKRGIYVTNTPGVLTETTADFAFALLMAAARRVVEADRYVREGKWKVAWHPMMMLGYDVYGRTLGIVGMGRIGAAVARRAKGFGMRILYYDSIRREDFEKELGVEYVPLEKLLEESDFVSLHVPLTEETYHMIGEEQLRRMKRTAILVNTSRGKVVDQKALYKALKEGWIAGAGLDVFEQEPIPPDDPLLKLENVVLAPHAASASHETRSRMAEMVAENLIAFKRGEIPPNLVNQEVVKVRPPGFQ</sequence>
<dbReference type="Pfam" id="PF00389">
    <property type="entry name" value="2-Hacid_dh"/>
    <property type="match status" value="1"/>
</dbReference>
<feature type="active site" description="Proton donor" evidence="4">
    <location>
        <position position="286"/>
    </location>
</feature>
<dbReference type="PROSITE" id="PS00065">
    <property type="entry name" value="D_2_HYDROXYACID_DH_1"/>
    <property type="match status" value="1"/>
</dbReference>
<feature type="active site" evidence="4">
    <location>
        <position position="267"/>
    </location>
</feature>
<comment type="subcellular location">
    <subcellularLocation>
        <location evidence="4">Cytoplasm</location>
    </subcellularLocation>
</comment>
<dbReference type="Proteomes" id="UP000278149">
    <property type="component" value="Unassembled WGS sequence"/>
</dbReference>
<protein>
    <recommendedName>
        <fullName evidence="4">Glyoxylate reductase</fullName>
        <ecNumber evidence="4">1.1.1.26</ecNumber>
    </recommendedName>
</protein>
<dbReference type="InterPro" id="IPR023519">
    <property type="entry name" value="Glyoxylate_reductase_GyaR"/>
</dbReference>
<evidence type="ECO:0000259" key="6">
    <source>
        <dbReference type="Pfam" id="PF02826"/>
    </source>
</evidence>
<evidence type="ECO:0000313" key="7">
    <source>
        <dbReference type="EMBL" id="RSN70119.1"/>
    </source>
</evidence>
<dbReference type="SUPFAM" id="SSF52283">
    <property type="entry name" value="Formate/glycerate dehydrogenase catalytic domain-like"/>
    <property type="match status" value="1"/>
</dbReference>
<reference evidence="7 8" key="1">
    <citation type="submission" date="2018-10" db="EMBL/GenBank/DDBJ databases">
        <title>Co-occurring genomic capacity for anaerobic methane metabolism and dissimilatory sulfite reduction discovered in the Korarchaeota.</title>
        <authorList>
            <person name="Mckay L.J."/>
            <person name="Dlakic M."/>
            <person name="Fields M.W."/>
            <person name="Delmont T.O."/>
            <person name="Eren A.M."/>
            <person name="Jay Z.J."/>
            <person name="Klingelsmith K.B."/>
            <person name="Rusch D.B."/>
            <person name="Inskeep W.P."/>
        </authorList>
    </citation>
    <scope>NUCLEOTIDE SEQUENCE [LARGE SCALE GENOMIC DNA]</scope>
    <source>
        <strain evidence="7 8">WS</strain>
    </source>
</reference>
<dbReference type="Pfam" id="PF02826">
    <property type="entry name" value="2-Hacid_dh_C"/>
    <property type="match status" value="1"/>
</dbReference>
<dbReference type="EC" id="1.1.1.26" evidence="4"/>
<dbReference type="GO" id="GO:0005829">
    <property type="term" value="C:cytosol"/>
    <property type="evidence" value="ECO:0007669"/>
    <property type="project" value="TreeGrafter"/>
</dbReference>
<feature type="domain" description="D-isomer specific 2-hydroxyacid dehydrogenase catalytic" evidence="5">
    <location>
        <begin position="5"/>
        <end position="320"/>
    </location>
</feature>
<comment type="subunit">
    <text evidence="4">Homodimer.</text>
</comment>
<dbReference type="CDD" id="cd05301">
    <property type="entry name" value="GDH"/>
    <property type="match status" value="1"/>
</dbReference>
<proteinExistence type="inferred from homology"/>
<dbReference type="GO" id="GO:0051287">
    <property type="term" value="F:NAD binding"/>
    <property type="evidence" value="ECO:0007669"/>
    <property type="project" value="InterPro"/>
</dbReference>
<dbReference type="InterPro" id="IPR036291">
    <property type="entry name" value="NAD(P)-bd_dom_sf"/>
</dbReference>
<keyword evidence="2 4" id="KW-0560">Oxidoreductase</keyword>
<dbReference type="SUPFAM" id="SSF51735">
    <property type="entry name" value="NAD(P)-binding Rossmann-fold domains"/>
    <property type="match status" value="1"/>
</dbReference>
<dbReference type="AlphaFoldDB" id="A0A3R9PDG8"/>
<comment type="caution">
    <text evidence="4">Lacks conserved residue(s) required for the propagation of feature annotation.</text>
</comment>
<dbReference type="PANTHER" id="PTHR10996:SF283">
    <property type="entry name" value="GLYOXYLATE_HYDROXYPYRUVATE REDUCTASE B"/>
    <property type="match status" value="1"/>
</dbReference>
<dbReference type="InterPro" id="IPR006139">
    <property type="entry name" value="D-isomer_2_OHA_DH_cat_dom"/>
</dbReference>
<gene>
    <name evidence="4" type="primary">gyaR</name>
    <name evidence="7" type="ORF">D9Q81_01480</name>
</gene>
<dbReference type="InterPro" id="IPR029753">
    <property type="entry name" value="D-isomer_DH_CS"/>
</dbReference>
<dbReference type="EMBL" id="RCOR01000014">
    <property type="protein sequence ID" value="RSN70119.1"/>
    <property type="molecule type" value="Genomic_DNA"/>
</dbReference>
<feature type="binding site" evidence="4">
    <location>
        <begin position="286"/>
        <end position="288"/>
    </location>
    <ligand>
        <name>NADP(+)</name>
        <dbReference type="ChEBI" id="CHEBI:58349"/>
    </ligand>
</feature>
<keyword evidence="3 4" id="KW-0520">NAD</keyword>
<comment type="caution">
    <text evidence="7">The sequence shown here is derived from an EMBL/GenBank/DDBJ whole genome shotgun (WGS) entry which is preliminary data.</text>
</comment>
<feature type="binding site" evidence="4">
    <location>
        <begin position="155"/>
        <end position="158"/>
    </location>
    <ligand>
        <name>NADP(+)</name>
        <dbReference type="ChEBI" id="CHEBI:58349"/>
    </ligand>
</feature>
<dbReference type="PANTHER" id="PTHR10996">
    <property type="entry name" value="2-HYDROXYACID DEHYDROGENASE-RELATED"/>
    <property type="match status" value="1"/>
</dbReference>
<evidence type="ECO:0000256" key="4">
    <source>
        <dbReference type="HAMAP-Rule" id="MF_00776"/>
    </source>
</evidence>
<keyword evidence="1 4" id="KW-0963">Cytoplasm</keyword>
<dbReference type="InterPro" id="IPR050223">
    <property type="entry name" value="D-isomer_2-hydroxyacid_DH"/>
</dbReference>
<dbReference type="PROSITE" id="PS00671">
    <property type="entry name" value="D_2_HYDROXYACID_DH_3"/>
    <property type="match status" value="1"/>
</dbReference>
<dbReference type="FunFam" id="3.40.50.720:FF:000462">
    <property type="entry name" value="Glyoxylate reductase (NADP+)"/>
    <property type="match status" value="1"/>
</dbReference>
<dbReference type="InterPro" id="IPR029752">
    <property type="entry name" value="D-isomer_DH_CS1"/>
</dbReference>
<dbReference type="NCBIfam" id="NF009714">
    <property type="entry name" value="PRK13243.1"/>
    <property type="match status" value="1"/>
</dbReference>
<comment type="catalytic activity">
    <reaction evidence="4">
        <text>glycolate + NAD(+) = glyoxylate + NADH + H(+)</text>
        <dbReference type="Rhea" id="RHEA:18229"/>
        <dbReference type="ChEBI" id="CHEBI:15378"/>
        <dbReference type="ChEBI" id="CHEBI:29805"/>
        <dbReference type="ChEBI" id="CHEBI:36655"/>
        <dbReference type="ChEBI" id="CHEBI:57540"/>
        <dbReference type="ChEBI" id="CHEBI:57945"/>
        <dbReference type="EC" id="1.1.1.26"/>
    </reaction>
</comment>
<feature type="domain" description="D-isomer specific 2-hydroxyacid dehydrogenase NAD-binding" evidence="6">
    <location>
        <begin position="109"/>
        <end position="288"/>
    </location>
</feature>
<evidence type="ECO:0000256" key="1">
    <source>
        <dbReference type="ARBA" id="ARBA00022490"/>
    </source>
</evidence>
<dbReference type="Gene3D" id="3.40.50.720">
    <property type="entry name" value="NAD(P)-binding Rossmann-like Domain"/>
    <property type="match status" value="2"/>
</dbReference>
<dbReference type="GO" id="GO:0030267">
    <property type="term" value="F:glyoxylate reductase (NADPH) activity"/>
    <property type="evidence" value="ECO:0007669"/>
    <property type="project" value="TreeGrafter"/>
</dbReference>
<name>A0A3R9PDG8_9CREN</name>
<evidence type="ECO:0000313" key="8">
    <source>
        <dbReference type="Proteomes" id="UP000278149"/>
    </source>
</evidence>
<accession>A0A3R9PDG8</accession>
<dbReference type="RefSeq" id="WP_125740732.1">
    <property type="nucleotide sequence ID" value="NZ_RCOR01000014.1"/>
</dbReference>